<gene>
    <name evidence="1" type="ORF">VFH_II165800</name>
</gene>
<sequence>MPIDYVRMSENAARIFKDAVDSYNPKRLHNDLRIWFKIFLGRFYHRNSINYSDYINIDQKYLLIFIQAGVKVNLPEILFNYLKYTIVKTRDNGSKSRKWVPIRRLVYDIMVESKLVEFLNL</sequence>
<reference evidence="1 2" key="1">
    <citation type="submission" date="2023-01" db="EMBL/GenBank/DDBJ databases">
        <authorList>
            <person name="Kreplak J."/>
        </authorList>
    </citation>
    <scope>NUCLEOTIDE SEQUENCE [LARGE SCALE GENOMIC DNA]</scope>
</reference>
<keyword evidence="2" id="KW-1185">Reference proteome</keyword>
<dbReference type="EMBL" id="OX451737">
    <property type="protein sequence ID" value="CAI8599250.1"/>
    <property type="molecule type" value="Genomic_DNA"/>
</dbReference>
<name>A0AAV0ZS81_VICFA</name>
<accession>A0AAV0ZS81</accession>
<evidence type="ECO:0000313" key="2">
    <source>
        <dbReference type="Proteomes" id="UP001157006"/>
    </source>
</evidence>
<evidence type="ECO:0000313" key="1">
    <source>
        <dbReference type="EMBL" id="CAI8599250.1"/>
    </source>
</evidence>
<proteinExistence type="predicted"/>
<dbReference type="Proteomes" id="UP001157006">
    <property type="component" value="Chromosome 2"/>
</dbReference>
<dbReference type="AlphaFoldDB" id="A0AAV0ZS81"/>
<organism evidence="1 2">
    <name type="scientific">Vicia faba</name>
    <name type="common">Broad bean</name>
    <name type="synonym">Faba vulgaris</name>
    <dbReference type="NCBI Taxonomy" id="3906"/>
    <lineage>
        <taxon>Eukaryota</taxon>
        <taxon>Viridiplantae</taxon>
        <taxon>Streptophyta</taxon>
        <taxon>Embryophyta</taxon>
        <taxon>Tracheophyta</taxon>
        <taxon>Spermatophyta</taxon>
        <taxon>Magnoliopsida</taxon>
        <taxon>eudicotyledons</taxon>
        <taxon>Gunneridae</taxon>
        <taxon>Pentapetalae</taxon>
        <taxon>rosids</taxon>
        <taxon>fabids</taxon>
        <taxon>Fabales</taxon>
        <taxon>Fabaceae</taxon>
        <taxon>Papilionoideae</taxon>
        <taxon>50 kb inversion clade</taxon>
        <taxon>NPAAA clade</taxon>
        <taxon>Hologalegina</taxon>
        <taxon>IRL clade</taxon>
        <taxon>Fabeae</taxon>
        <taxon>Vicia</taxon>
    </lineage>
</organism>
<protein>
    <submittedName>
        <fullName evidence="1">Uncharacterized protein</fullName>
    </submittedName>
</protein>